<evidence type="ECO:0000313" key="3">
    <source>
        <dbReference type="Proteomes" id="UP000287872"/>
    </source>
</evidence>
<protein>
    <recommendedName>
        <fullName evidence="4">F5/8 type C domain-containing protein</fullName>
    </recommendedName>
</protein>
<feature type="compositionally biased region" description="Polar residues" evidence="1">
    <location>
        <begin position="9"/>
        <end position="22"/>
    </location>
</feature>
<name>A0A401UQI4_9CLOT</name>
<dbReference type="SUPFAM" id="SSF49785">
    <property type="entry name" value="Galactose-binding domain-like"/>
    <property type="match status" value="2"/>
</dbReference>
<keyword evidence="3" id="KW-1185">Reference proteome</keyword>
<feature type="region of interest" description="Disordered" evidence="1">
    <location>
        <begin position="1"/>
        <end position="22"/>
    </location>
</feature>
<dbReference type="EMBL" id="BHYK01000021">
    <property type="protein sequence ID" value="GCD11784.1"/>
    <property type="molecule type" value="Genomic_DNA"/>
</dbReference>
<dbReference type="OrthoDB" id="2068062at2"/>
<dbReference type="AlphaFoldDB" id="A0A401UQI4"/>
<dbReference type="Proteomes" id="UP000287872">
    <property type="component" value="Unassembled WGS sequence"/>
</dbReference>
<gene>
    <name evidence="2" type="ORF">Ctaglu_34070</name>
</gene>
<sequence length="405" mass="45526">MAKEYTENIIPNMTSNNTPSGTVSSSGCLNSSWYDFNAFNYATLTNGWIGNIANGSWIQYQFNTGKKIKKYTISNVTGANNIRYPRGFSLKASNTGLFTGEEVTLDTQINLIFTNGEKKTFICSTIPKISYLYYRITDIASSTWQPVISMIEMMEEVNKTKFLLKDGNKCKSVSVDKYTDDLIPIMISNTSPSGIASASGEHVGKIPYQAWRAFDDKSIKGLSSWGIKTIIGWLAYEFPVAQRINKYTLLGYSQYDSEWKSLMPNSWTFEGSNDSSTWVILDTQNNINDWQDSVKKTFMFNNGIAYKKYRININKNNGHASFIELGGLEMMMNISYKSSLNLSYPPTENDFLTNGMDDISPLYNQEVNPKTNELLDGGEVLGSGIVHKYHVNKSDMENITGFTIS</sequence>
<organism evidence="2 3">
    <name type="scientific">Clostridium tagluense</name>
    <dbReference type="NCBI Taxonomy" id="360422"/>
    <lineage>
        <taxon>Bacteria</taxon>
        <taxon>Bacillati</taxon>
        <taxon>Bacillota</taxon>
        <taxon>Clostridia</taxon>
        <taxon>Eubacteriales</taxon>
        <taxon>Clostridiaceae</taxon>
        <taxon>Clostridium</taxon>
    </lineage>
</organism>
<evidence type="ECO:0008006" key="4">
    <source>
        <dbReference type="Google" id="ProtNLM"/>
    </source>
</evidence>
<dbReference type="RefSeq" id="WP_125003900.1">
    <property type="nucleotide sequence ID" value="NZ_BHYK01000021.1"/>
</dbReference>
<reference evidence="2 3" key="1">
    <citation type="submission" date="2018-11" db="EMBL/GenBank/DDBJ databases">
        <title>Genome sequencing and assembly of Clostridium tagluense strain A121.</title>
        <authorList>
            <person name="Murakami T."/>
            <person name="Segawa T."/>
            <person name="Shcherbakova V.A."/>
            <person name="Mori H."/>
            <person name="Yoshimura Y."/>
        </authorList>
    </citation>
    <scope>NUCLEOTIDE SEQUENCE [LARGE SCALE GENOMIC DNA]</scope>
    <source>
        <strain evidence="2 3">A121</strain>
    </source>
</reference>
<accession>A0A401UQI4</accession>
<evidence type="ECO:0000313" key="2">
    <source>
        <dbReference type="EMBL" id="GCD11784.1"/>
    </source>
</evidence>
<dbReference type="PROSITE" id="PS51257">
    <property type="entry name" value="PROKAR_LIPOPROTEIN"/>
    <property type="match status" value="1"/>
</dbReference>
<dbReference type="Gene3D" id="2.60.120.260">
    <property type="entry name" value="Galactose-binding domain-like"/>
    <property type="match status" value="2"/>
</dbReference>
<proteinExistence type="predicted"/>
<comment type="caution">
    <text evidence="2">The sequence shown here is derived from an EMBL/GenBank/DDBJ whole genome shotgun (WGS) entry which is preliminary data.</text>
</comment>
<evidence type="ECO:0000256" key="1">
    <source>
        <dbReference type="SAM" id="MobiDB-lite"/>
    </source>
</evidence>
<dbReference type="InterPro" id="IPR008979">
    <property type="entry name" value="Galactose-bd-like_sf"/>
</dbReference>